<comment type="subcellular location">
    <subcellularLocation>
        <location evidence="2">Secreted</location>
    </subcellularLocation>
</comment>
<comment type="catalytic activity">
    <reaction evidence="14">
        <text>[(1-&gt;4)-beta-D-glucosyl]n+m + reduced acceptor + O2 = 4-dehydro-beta-D-glucosyl-[(1-&gt;4)-beta-D-glucosyl]n-1 + [(1-&gt;4)-beta-D-glucosyl]m + acceptor + H2O.</text>
        <dbReference type="EC" id="1.14.99.56"/>
    </reaction>
</comment>
<name>M7SCJ3_EUTLA</name>
<evidence type="ECO:0000256" key="14">
    <source>
        <dbReference type="ARBA" id="ARBA00045077"/>
    </source>
</evidence>
<dbReference type="GO" id="GO:0016787">
    <property type="term" value="F:hydrolase activity"/>
    <property type="evidence" value="ECO:0007669"/>
    <property type="project" value="UniProtKB-KW"/>
</dbReference>
<keyword evidence="10" id="KW-1015">Disulfide bond</keyword>
<keyword evidence="19" id="KW-1185">Reference proteome</keyword>
<accession>M7SCJ3</accession>
<dbReference type="KEGG" id="ela:UCREL1_11180"/>
<keyword evidence="9" id="KW-0503">Monooxygenase</keyword>
<evidence type="ECO:0000256" key="10">
    <source>
        <dbReference type="ARBA" id="ARBA00023157"/>
    </source>
</evidence>
<dbReference type="PANTHER" id="PTHR33353:SF10">
    <property type="entry name" value="ENDO-BETA-1,4-GLUCANASE D"/>
    <property type="match status" value="1"/>
</dbReference>
<keyword evidence="8" id="KW-0186">Copper</keyword>
<evidence type="ECO:0000256" key="2">
    <source>
        <dbReference type="ARBA" id="ARBA00004613"/>
    </source>
</evidence>
<evidence type="ECO:0000256" key="5">
    <source>
        <dbReference type="ARBA" id="ARBA00022729"/>
    </source>
</evidence>
<dbReference type="GO" id="GO:0004497">
    <property type="term" value="F:monooxygenase activity"/>
    <property type="evidence" value="ECO:0007669"/>
    <property type="project" value="UniProtKB-KW"/>
</dbReference>
<dbReference type="PANTHER" id="PTHR33353">
    <property type="entry name" value="PUTATIVE (AFU_ORTHOLOGUE AFUA_1G12560)-RELATED"/>
    <property type="match status" value="1"/>
</dbReference>
<keyword evidence="12" id="KW-0624">Polysaccharide degradation</keyword>
<evidence type="ECO:0000256" key="11">
    <source>
        <dbReference type="ARBA" id="ARBA00023277"/>
    </source>
</evidence>
<dbReference type="Gene3D" id="2.70.50.70">
    <property type="match status" value="1"/>
</dbReference>
<keyword evidence="3" id="KW-0964">Secreted</keyword>
<dbReference type="OrthoDB" id="4849160at2759"/>
<reference evidence="19" key="1">
    <citation type="journal article" date="2013" name="Genome Announc.">
        <title>Draft genome sequence of the grapevine dieback fungus Eutypa lata UCR-EL1.</title>
        <authorList>
            <person name="Blanco-Ulate B."/>
            <person name="Rolshausen P.E."/>
            <person name="Cantu D."/>
        </authorList>
    </citation>
    <scope>NUCLEOTIDE SEQUENCE [LARGE SCALE GENOMIC DNA]</scope>
    <source>
        <strain evidence="19">UCR-EL1</strain>
    </source>
</reference>
<evidence type="ECO:0000256" key="6">
    <source>
        <dbReference type="ARBA" id="ARBA00023001"/>
    </source>
</evidence>
<keyword evidence="11" id="KW-0119">Carbohydrate metabolism</keyword>
<evidence type="ECO:0000256" key="13">
    <source>
        <dbReference type="ARBA" id="ARBA00044502"/>
    </source>
</evidence>
<evidence type="ECO:0000256" key="8">
    <source>
        <dbReference type="ARBA" id="ARBA00023008"/>
    </source>
</evidence>
<evidence type="ECO:0000313" key="18">
    <source>
        <dbReference type="EMBL" id="EMR61887.1"/>
    </source>
</evidence>
<evidence type="ECO:0000259" key="17">
    <source>
        <dbReference type="Pfam" id="PF03443"/>
    </source>
</evidence>
<keyword evidence="6" id="KW-0136">Cellulose degradation</keyword>
<dbReference type="EC" id="1.14.99.56" evidence="15"/>
<dbReference type="GO" id="GO:0030245">
    <property type="term" value="P:cellulose catabolic process"/>
    <property type="evidence" value="ECO:0007669"/>
    <property type="project" value="UniProtKB-KW"/>
</dbReference>
<keyword evidence="4" id="KW-0479">Metal-binding</keyword>
<dbReference type="OMA" id="TFHWHHE"/>
<dbReference type="GO" id="GO:0005576">
    <property type="term" value="C:extracellular region"/>
    <property type="evidence" value="ECO:0007669"/>
    <property type="project" value="UniProtKB-SubCell"/>
</dbReference>
<dbReference type="Proteomes" id="UP000012174">
    <property type="component" value="Unassembled WGS sequence"/>
</dbReference>
<keyword evidence="5 16" id="KW-0732">Signal</keyword>
<dbReference type="HOGENOM" id="CLU_031730_1_0_1"/>
<dbReference type="InterPro" id="IPR005103">
    <property type="entry name" value="AA9_LPMO"/>
</dbReference>
<comment type="similarity">
    <text evidence="13">Belongs to the polysaccharide monooxygenase AA9 family.</text>
</comment>
<gene>
    <name evidence="18" type="ORF">UCREL1_11180</name>
</gene>
<proteinExistence type="inferred from homology"/>
<evidence type="ECO:0000256" key="16">
    <source>
        <dbReference type="SAM" id="SignalP"/>
    </source>
</evidence>
<sequence>MPSFNAALLGLAASATMVLAHGHVREVVVGEKTYPGYERWAENQDMSQIVTWSFSTEDEGPVPVGKLAHPDIICHQDAQNAQAHVPIAAGGEMKVRRFNTIGGFEHPGPELHYLASCGGSTCDQVDKESLQFVKFYEKGLVTPGLPESQVWATSEVHKNVVKVEDGWIDEFTVKIPSDTPSGNYVLRHELFGLHRAHLQDAEFYPQCINIQVTGDNSGSLPQGTAATELYNANDAGIDLDIWVDLESYQIPGPVVATSLATAALRTTTGNSAAVKISTSSSSHPRDFRLKN</sequence>
<organism evidence="18 19">
    <name type="scientific">Eutypa lata (strain UCR-EL1)</name>
    <name type="common">Grapevine dieback disease fungus</name>
    <name type="synonym">Eutypa armeniacae</name>
    <dbReference type="NCBI Taxonomy" id="1287681"/>
    <lineage>
        <taxon>Eukaryota</taxon>
        <taxon>Fungi</taxon>
        <taxon>Dikarya</taxon>
        <taxon>Ascomycota</taxon>
        <taxon>Pezizomycotina</taxon>
        <taxon>Sordariomycetes</taxon>
        <taxon>Xylariomycetidae</taxon>
        <taxon>Xylariales</taxon>
        <taxon>Diatrypaceae</taxon>
        <taxon>Eutypa</taxon>
    </lineage>
</organism>
<evidence type="ECO:0000256" key="12">
    <source>
        <dbReference type="ARBA" id="ARBA00023326"/>
    </source>
</evidence>
<protein>
    <recommendedName>
        <fullName evidence="15">lytic cellulose monooxygenase (C4-dehydrogenating)</fullName>
        <ecNumber evidence="15">1.14.99.56</ecNumber>
    </recommendedName>
</protein>
<feature type="domain" description="Auxiliary Activity family 9 catalytic" evidence="17">
    <location>
        <begin position="21"/>
        <end position="244"/>
    </location>
</feature>
<dbReference type="Pfam" id="PF03443">
    <property type="entry name" value="AA9"/>
    <property type="match status" value="1"/>
</dbReference>
<dbReference type="InterPro" id="IPR049892">
    <property type="entry name" value="AA9"/>
</dbReference>
<evidence type="ECO:0000256" key="9">
    <source>
        <dbReference type="ARBA" id="ARBA00023033"/>
    </source>
</evidence>
<dbReference type="GO" id="GO:0046872">
    <property type="term" value="F:metal ion binding"/>
    <property type="evidence" value="ECO:0007669"/>
    <property type="project" value="UniProtKB-KW"/>
</dbReference>
<evidence type="ECO:0000256" key="1">
    <source>
        <dbReference type="ARBA" id="ARBA00001973"/>
    </source>
</evidence>
<keyword evidence="18" id="KW-0378">Hydrolase</keyword>
<dbReference type="CDD" id="cd21175">
    <property type="entry name" value="LPMO_AA9"/>
    <property type="match status" value="1"/>
</dbReference>
<evidence type="ECO:0000256" key="7">
    <source>
        <dbReference type="ARBA" id="ARBA00023002"/>
    </source>
</evidence>
<feature type="chain" id="PRO_5004084521" description="lytic cellulose monooxygenase (C4-dehydrogenating)" evidence="16">
    <location>
        <begin position="21"/>
        <end position="291"/>
    </location>
</feature>
<dbReference type="EMBL" id="KB707522">
    <property type="protein sequence ID" value="EMR61887.1"/>
    <property type="molecule type" value="Genomic_DNA"/>
</dbReference>
<dbReference type="AlphaFoldDB" id="M7SCJ3"/>
<feature type="signal peptide" evidence="16">
    <location>
        <begin position="1"/>
        <end position="20"/>
    </location>
</feature>
<evidence type="ECO:0000313" key="19">
    <source>
        <dbReference type="Proteomes" id="UP000012174"/>
    </source>
</evidence>
<evidence type="ECO:0000256" key="4">
    <source>
        <dbReference type="ARBA" id="ARBA00022723"/>
    </source>
</evidence>
<evidence type="ECO:0000256" key="3">
    <source>
        <dbReference type="ARBA" id="ARBA00022525"/>
    </source>
</evidence>
<keyword evidence="7" id="KW-0560">Oxidoreductase</keyword>
<evidence type="ECO:0000256" key="15">
    <source>
        <dbReference type="ARBA" id="ARBA00047174"/>
    </source>
</evidence>
<comment type="cofactor">
    <cofactor evidence="1">
        <name>Cu(2+)</name>
        <dbReference type="ChEBI" id="CHEBI:29036"/>
    </cofactor>
</comment>
<dbReference type="STRING" id="1287681.M7SCJ3"/>